<dbReference type="Pfam" id="PF02469">
    <property type="entry name" value="Fasciclin"/>
    <property type="match status" value="1"/>
</dbReference>
<dbReference type="InterPro" id="IPR036378">
    <property type="entry name" value="FAS1_dom_sf"/>
</dbReference>
<dbReference type="InterPro" id="IPR036164">
    <property type="entry name" value="bL21-like_sf"/>
</dbReference>
<feature type="region of interest" description="Disordered" evidence="8">
    <location>
        <begin position="175"/>
        <end position="213"/>
    </location>
</feature>
<dbReference type="AlphaFoldDB" id="A0A2P6VJE7"/>
<dbReference type="PANTHER" id="PTHR21349:SF7">
    <property type="entry name" value="LARGE RIBOSOMAL SUBUNIT PROTEIN BL21C"/>
    <property type="match status" value="1"/>
</dbReference>
<comment type="similarity">
    <text evidence="2">Belongs to the bacterial ribosomal protein bL21 family.</text>
</comment>
<evidence type="ECO:0000256" key="3">
    <source>
        <dbReference type="ARBA" id="ARBA00022640"/>
    </source>
</evidence>
<dbReference type="Gene3D" id="2.30.180.10">
    <property type="entry name" value="FAS1 domain"/>
    <property type="match status" value="1"/>
</dbReference>
<protein>
    <submittedName>
        <fullName evidence="10">50S ribosomal L21</fullName>
    </submittedName>
</protein>
<keyword evidence="5" id="KW-0694">RNA-binding</keyword>
<dbReference type="GO" id="GO:0009536">
    <property type="term" value="C:plastid"/>
    <property type="evidence" value="ECO:0007669"/>
    <property type="project" value="UniProtKB-SubCell"/>
</dbReference>
<name>A0A2P6VJE7_9CHLO</name>
<evidence type="ECO:0000256" key="5">
    <source>
        <dbReference type="ARBA" id="ARBA00022884"/>
    </source>
</evidence>
<evidence type="ECO:0000256" key="2">
    <source>
        <dbReference type="ARBA" id="ARBA00008563"/>
    </source>
</evidence>
<dbReference type="EMBL" id="LHPF02000005">
    <property type="protein sequence ID" value="PSC74226.1"/>
    <property type="molecule type" value="Genomic_DNA"/>
</dbReference>
<evidence type="ECO:0000256" key="8">
    <source>
        <dbReference type="SAM" id="MobiDB-lite"/>
    </source>
</evidence>
<organism evidence="10 11">
    <name type="scientific">Micractinium conductrix</name>
    <dbReference type="NCBI Taxonomy" id="554055"/>
    <lineage>
        <taxon>Eukaryota</taxon>
        <taxon>Viridiplantae</taxon>
        <taxon>Chlorophyta</taxon>
        <taxon>core chlorophytes</taxon>
        <taxon>Trebouxiophyceae</taxon>
        <taxon>Chlorellales</taxon>
        <taxon>Chlorellaceae</taxon>
        <taxon>Chlorella clade</taxon>
        <taxon>Micractinium</taxon>
    </lineage>
</organism>
<dbReference type="InterPro" id="IPR028909">
    <property type="entry name" value="bL21-like"/>
</dbReference>
<evidence type="ECO:0000256" key="4">
    <source>
        <dbReference type="ARBA" id="ARBA00022730"/>
    </source>
</evidence>
<keyword evidence="11" id="KW-1185">Reference proteome</keyword>
<dbReference type="GO" id="GO:0006412">
    <property type="term" value="P:translation"/>
    <property type="evidence" value="ECO:0007669"/>
    <property type="project" value="InterPro"/>
</dbReference>
<keyword evidence="7" id="KW-0687">Ribonucleoprotein</keyword>
<dbReference type="OrthoDB" id="5994at2759"/>
<evidence type="ECO:0000313" key="10">
    <source>
        <dbReference type="EMBL" id="PSC74226.1"/>
    </source>
</evidence>
<dbReference type="SUPFAM" id="SSF141091">
    <property type="entry name" value="L21p-like"/>
    <property type="match status" value="1"/>
</dbReference>
<evidence type="ECO:0000259" key="9">
    <source>
        <dbReference type="PROSITE" id="PS50213"/>
    </source>
</evidence>
<dbReference type="InterPro" id="IPR001787">
    <property type="entry name" value="Ribosomal_bL21"/>
</dbReference>
<evidence type="ECO:0000313" key="11">
    <source>
        <dbReference type="Proteomes" id="UP000239649"/>
    </source>
</evidence>
<feature type="compositionally biased region" description="Low complexity" evidence="8">
    <location>
        <begin position="199"/>
        <end position="213"/>
    </location>
</feature>
<dbReference type="Proteomes" id="UP000239649">
    <property type="component" value="Unassembled WGS sequence"/>
</dbReference>
<comment type="subcellular location">
    <subcellularLocation>
        <location evidence="1">Plastid</location>
    </subcellularLocation>
</comment>
<feature type="domain" description="FAS1" evidence="9">
    <location>
        <begin position="299"/>
        <end position="428"/>
    </location>
</feature>
<keyword evidence="3" id="KW-0934">Plastid</keyword>
<feature type="compositionally biased region" description="Pro residues" evidence="8">
    <location>
        <begin position="175"/>
        <end position="198"/>
    </location>
</feature>
<dbReference type="SMART" id="SM00554">
    <property type="entry name" value="FAS1"/>
    <property type="match status" value="1"/>
</dbReference>
<proteinExistence type="inferred from homology"/>
<evidence type="ECO:0000256" key="6">
    <source>
        <dbReference type="ARBA" id="ARBA00022980"/>
    </source>
</evidence>
<evidence type="ECO:0000256" key="7">
    <source>
        <dbReference type="ARBA" id="ARBA00023274"/>
    </source>
</evidence>
<dbReference type="InterPro" id="IPR018258">
    <property type="entry name" value="Ribosomal_bL21_CS"/>
</dbReference>
<keyword evidence="6" id="KW-0689">Ribosomal protein</keyword>
<dbReference type="GO" id="GO:0019843">
    <property type="term" value="F:rRNA binding"/>
    <property type="evidence" value="ECO:0007669"/>
    <property type="project" value="UniProtKB-KW"/>
</dbReference>
<dbReference type="GO" id="GO:0005762">
    <property type="term" value="C:mitochondrial large ribosomal subunit"/>
    <property type="evidence" value="ECO:0007669"/>
    <property type="project" value="TreeGrafter"/>
</dbReference>
<dbReference type="PANTHER" id="PTHR21349">
    <property type="entry name" value="50S RIBOSOMAL PROTEIN L21"/>
    <property type="match status" value="1"/>
</dbReference>
<dbReference type="NCBIfam" id="TIGR00061">
    <property type="entry name" value="L21"/>
    <property type="match status" value="1"/>
</dbReference>
<dbReference type="HAMAP" id="MF_01363">
    <property type="entry name" value="Ribosomal_bL21"/>
    <property type="match status" value="1"/>
</dbReference>
<accession>A0A2P6VJE7</accession>
<keyword evidence="4" id="KW-0699">rRNA-binding</keyword>
<dbReference type="Pfam" id="PF00829">
    <property type="entry name" value="Ribosomal_L21p"/>
    <property type="match status" value="1"/>
</dbReference>
<gene>
    <name evidence="10" type="ORF">C2E20_2547</name>
</gene>
<dbReference type="PROSITE" id="PS50213">
    <property type="entry name" value="FAS1"/>
    <property type="match status" value="1"/>
</dbReference>
<dbReference type="SUPFAM" id="SSF82153">
    <property type="entry name" value="FAS1 domain"/>
    <property type="match status" value="1"/>
</dbReference>
<evidence type="ECO:0000256" key="1">
    <source>
        <dbReference type="ARBA" id="ARBA00004474"/>
    </source>
</evidence>
<dbReference type="GO" id="GO:0003735">
    <property type="term" value="F:structural constituent of ribosome"/>
    <property type="evidence" value="ECO:0007669"/>
    <property type="project" value="InterPro"/>
</dbReference>
<dbReference type="InterPro" id="IPR000782">
    <property type="entry name" value="FAS1_domain"/>
</dbReference>
<dbReference type="STRING" id="554055.A0A2P6VJE7"/>
<reference evidence="10 11" key="1">
    <citation type="journal article" date="2018" name="Plant J.">
        <title>Genome sequences of Chlorella sorokiniana UTEX 1602 and Micractinium conductrix SAG 241.80: implications to maltose excretion by a green alga.</title>
        <authorList>
            <person name="Arriola M.B."/>
            <person name="Velmurugan N."/>
            <person name="Zhang Y."/>
            <person name="Plunkett M.H."/>
            <person name="Hondzo H."/>
            <person name="Barney B.M."/>
        </authorList>
    </citation>
    <scope>NUCLEOTIDE SEQUENCE [LARGE SCALE GENOMIC DNA]</scope>
    <source>
        <strain evidence="10 11">SAG 241.80</strain>
    </source>
</reference>
<dbReference type="PROSITE" id="PS01169">
    <property type="entry name" value="RIBOSOMAL_L21"/>
    <property type="match status" value="1"/>
</dbReference>
<comment type="caution">
    <text evidence="10">The sequence shown here is derived from an EMBL/GenBank/DDBJ whole genome shotgun (WGS) entry which is preliminary data.</text>
</comment>
<sequence length="551" mass="54959">MATLATCSLARHAAGLQRQSAARPLVAARPAAPRSSFASRLQVTAVAAPDAAPAAPSKAEPSYSGAVETYAVVEIGGHQLIVEEGRWYTVNRLEAEPGSKLAMGRVLALKSGGKFQVGQPYLEGVAVHAEVLEELKGPKVIVYKMKAKKHYRRLNGHRQPLSKILITKIGAAAAAPPPPAAPAPAPVPAPTAPAPAPSAEPLASAAAPGAPAAEGPAAEVQAVGGGPCACTPDGMSGGANTTRAGCGQWDIVSGSNSFTCFVVDPAGCTAANGPPLAPVDAFPGAATRECTQSEAAPTLPTISRLIVSTPQLASFASALRLANLTSIPGEQVSVLAPSNQAFNAAVYSGKDPAWLKKVMLASIIPQRLSLAQMIAAGNLTAADGSSLAVRTQAGGKRASCQTIVGQAGVVLPDITATNGVLHIMDGVLCPAIAPVPALPVLPPAAAAAPVAPSPKAPALAPTLPAAPVPSTAPPGSTSLVAGGEVASQLTGGCACTATGASGGVQTGQRGCARRVDSGFLFPVSLCYVVSPATCVASLQSTRYPGAAWKLC</sequence>